<dbReference type="SMART" id="SM00028">
    <property type="entry name" value="TPR"/>
    <property type="match status" value="4"/>
</dbReference>
<comment type="caution">
    <text evidence="4">The sequence shown here is derived from an EMBL/GenBank/DDBJ whole genome shotgun (WGS) entry which is preliminary data.</text>
</comment>
<dbReference type="Proteomes" id="UP000004491">
    <property type="component" value="Unassembled WGS sequence"/>
</dbReference>
<dbReference type="Gene3D" id="1.25.40.10">
    <property type="entry name" value="Tetratricopeptide repeat domain"/>
    <property type="match status" value="1"/>
</dbReference>
<dbReference type="PROSITE" id="PS51257">
    <property type="entry name" value="PROKAR_LIPOPROTEIN"/>
    <property type="match status" value="1"/>
</dbReference>
<evidence type="ECO:0000256" key="2">
    <source>
        <dbReference type="ARBA" id="ARBA00022803"/>
    </source>
</evidence>
<dbReference type="PANTHER" id="PTHR44227">
    <property type="match status" value="1"/>
</dbReference>
<accession>G2DE93</accession>
<reference evidence="4" key="1">
    <citation type="journal article" date="2011" name="ISME J.">
        <title>The endosymbionts of the deep-sea tubeworms Riftia pachyptila and Tevnia jerichonana share an identical physiology as revealed by proteogenomic analyses.</title>
        <authorList>
            <person name="Gardebrecht A."/>
            <person name="Markert S."/>
            <person name="Felbeck H."/>
            <person name="Thuermer A."/>
            <person name="Albrecht D."/>
            <person name="Wollherr A."/>
            <person name="Kabisch J."/>
            <person name="Lehmann R."/>
            <person name="Daniel R."/>
            <person name="Liesegang H."/>
            <person name="Hecker M."/>
            <person name="Sievert S.M."/>
            <person name="Schweder T."/>
        </authorList>
    </citation>
    <scope>NUCLEOTIDE SEQUENCE [LARGE SCALE GENOMIC DNA]</scope>
</reference>
<dbReference type="Pfam" id="PF13174">
    <property type="entry name" value="TPR_6"/>
    <property type="match status" value="1"/>
</dbReference>
<dbReference type="AlphaFoldDB" id="G2DE93"/>
<evidence type="ECO:0000256" key="1">
    <source>
        <dbReference type="ARBA" id="ARBA00022737"/>
    </source>
</evidence>
<proteinExistence type="predicted"/>
<dbReference type="PROSITE" id="PS50005">
    <property type="entry name" value="TPR"/>
    <property type="match status" value="1"/>
</dbReference>
<dbReference type="InterPro" id="IPR011990">
    <property type="entry name" value="TPR-like_helical_dom_sf"/>
</dbReference>
<evidence type="ECO:0000256" key="3">
    <source>
        <dbReference type="PROSITE-ProRule" id="PRU00339"/>
    </source>
</evidence>
<organism evidence="4 5">
    <name type="scientific">endosymbiont of Riftia pachyptila</name>
    <name type="common">vent Ph05</name>
    <dbReference type="NCBI Taxonomy" id="1048808"/>
    <lineage>
        <taxon>Bacteria</taxon>
        <taxon>Pseudomonadati</taxon>
        <taxon>Pseudomonadota</taxon>
        <taxon>Gammaproteobacteria</taxon>
        <taxon>sulfur-oxidizing symbionts</taxon>
    </lineage>
</organism>
<evidence type="ECO:0000313" key="5">
    <source>
        <dbReference type="Proteomes" id="UP000004491"/>
    </source>
</evidence>
<keyword evidence="2 3" id="KW-0802">TPR repeat</keyword>
<gene>
    <name evidence="4" type="ORF">Rifp1Sym_bx00040</name>
</gene>
<sequence length="215" mass="23654">MPSRSRGSGCSMHCVRPISLLLLLLLLVGCAGITPRLDAPPQVVTEQKPASPAGLPEPAQAQLRQAISAMQTGDEAQAVLLLQGLVEAYPDLLSPWLNLGILRLRTGQLESADAALQQALRLDPENPVARHQRAIVLRHQGRFKEALALYQALLAAHPDHALGHRNLGILYDLYLNQPQQALAHYRRYAALSVDEQAESRVWIAELQRRIAAEDR</sequence>
<dbReference type="EMBL" id="AFOC01000051">
    <property type="protein sequence ID" value="EGV51042.1"/>
    <property type="molecule type" value="Genomic_DNA"/>
</dbReference>
<dbReference type="SUPFAM" id="SSF48452">
    <property type="entry name" value="TPR-like"/>
    <property type="match status" value="1"/>
</dbReference>
<dbReference type="InterPro" id="IPR052346">
    <property type="entry name" value="O-mannosyl-transferase_TMTC"/>
</dbReference>
<protein>
    <submittedName>
        <fullName evidence="4">Uncharacterized protein</fullName>
    </submittedName>
</protein>
<evidence type="ECO:0000313" key="4">
    <source>
        <dbReference type="EMBL" id="EGV51042.1"/>
    </source>
</evidence>
<dbReference type="InterPro" id="IPR019734">
    <property type="entry name" value="TPR_rpt"/>
</dbReference>
<keyword evidence="1" id="KW-0677">Repeat</keyword>
<dbReference type="Pfam" id="PF13432">
    <property type="entry name" value="TPR_16"/>
    <property type="match status" value="1"/>
</dbReference>
<name>G2DE93_9GAMM</name>
<keyword evidence="5" id="KW-1185">Reference proteome</keyword>
<feature type="repeat" description="TPR" evidence="3">
    <location>
        <begin position="93"/>
        <end position="126"/>
    </location>
</feature>
<dbReference type="PANTHER" id="PTHR44227:SF3">
    <property type="entry name" value="PROTEIN O-MANNOSYL-TRANSFERASE TMTC4"/>
    <property type="match status" value="1"/>
</dbReference>